<protein>
    <submittedName>
        <fullName evidence="2">Uncharacterized protein</fullName>
    </submittedName>
</protein>
<evidence type="ECO:0000313" key="1">
    <source>
        <dbReference type="Proteomes" id="UP000095283"/>
    </source>
</evidence>
<sequence>MALNCCYLGSLVNHYLLLSQIFMVTWII</sequence>
<dbReference type="AlphaFoldDB" id="A0A1I7WPS2"/>
<keyword evidence="1" id="KW-1185">Reference proteome</keyword>
<organism evidence="1 2">
    <name type="scientific">Heterorhabditis bacteriophora</name>
    <name type="common">Entomopathogenic nematode worm</name>
    <dbReference type="NCBI Taxonomy" id="37862"/>
    <lineage>
        <taxon>Eukaryota</taxon>
        <taxon>Metazoa</taxon>
        <taxon>Ecdysozoa</taxon>
        <taxon>Nematoda</taxon>
        <taxon>Chromadorea</taxon>
        <taxon>Rhabditida</taxon>
        <taxon>Rhabditina</taxon>
        <taxon>Rhabditomorpha</taxon>
        <taxon>Strongyloidea</taxon>
        <taxon>Heterorhabditidae</taxon>
        <taxon>Heterorhabditis</taxon>
    </lineage>
</organism>
<name>A0A1I7WPS2_HETBA</name>
<accession>A0A1I7WPS2</accession>
<evidence type="ECO:0000313" key="2">
    <source>
        <dbReference type="WBParaSite" id="Hba_07166"/>
    </source>
</evidence>
<proteinExistence type="predicted"/>
<reference evidence="2" key="1">
    <citation type="submission" date="2016-11" db="UniProtKB">
        <authorList>
            <consortium name="WormBaseParasite"/>
        </authorList>
    </citation>
    <scope>IDENTIFICATION</scope>
</reference>
<dbReference type="Proteomes" id="UP000095283">
    <property type="component" value="Unplaced"/>
</dbReference>
<dbReference type="WBParaSite" id="Hba_07166">
    <property type="protein sequence ID" value="Hba_07166"/>
    <property type="gene ID" value="Hba_07166"/>
</dbReference>